<name>A0AAJ1E8N0_9PSED</name>
<dbReference type="Proteomes" id="UP000787568">
    <property type="component" value="Unassembled WGS sequence"/>
</dbReference>
<dbReference type="AlphaFoldDB" id="A0AAJ1E8N0"/>
<evidence type="ECO:0000313" key="1">
    <source>
        <dbReference type="EMBL" id="MBU4633606.1"/>
    </source>
</evidence>
<proteinExistence type="predicted"/>
<dbReference type="RefSeq" id="WP_124311934.1">
    <property type="nucleotide sequence ID" value="NZ_CP027741.1"/>
</dbReference>
<comment type="caution">
    <text evidence="1">The sequence shown here is derived from an EMBL/GenBank/DDBJ whole genome shotgun (WGS) entry which is preliminary data.</text>
</comment>
<gene>
    <name evidence="1" type="ORF">I8747_12435</name>
</gene>
<accession>A0AAJ1E8N0</accession>
<organism evidence="1 2">
    <name type="scientific">Pseudomonas chlororaphis subsp. aurantiaca</name>
    <dbReference type="NCBI Taxonomy" id="86192"/>
    <lineage>
        <taxon>Bacteria</taxon>
        <taxon>Pseudomonadati</taxon>
        <taxon>Pseudomonadota</taxon>
        <taxon>Gammaproteobacteria</taxon>
        <taxon>Pseudomonadales</taxon>
        <taxon>Pseudomonadaceae</taxon>
        <taxon>Pseudomonas</taxon>
    </lineage>
</organism>
<sequence>MTESDEPIDPIEAELDRALEESEAAYLEVVRHNAIVDDLFDWLEFAEKIQAAIEGFQIRVSRIPLLLAVMTEEADWHFLRGSQYCAVMGAYERFVHEVFELMIFRDDHFEMVRNVLANDWPKNDKHQQHVVLSGLKKKTIETMSRVELAEVFRNTTLNDATRIASSVEKLFDLKFPVPQRFEKVCAIRNVFTHNAGVLADGELQPLSRADVCQLIKEIDDLVAIYAKALEHKAEVATGI</sequence>
<evidence type="ECO:0008006" key="3">
    <source>
        <dbReference type="Google" id="ProtNLM"/>
    </source>
</evidence>
<dbReference type="EMBL" id="JAEEFW010000004">
    <property type="protein sequence ID" value="MBU4633606.1"/>
    <property type="molecule type" value="Genomic_DNA"/>
</dbReference>
<evidence type="ECO:0000313" key="2">
    <source>
        <dbReference type="Proteomes" id="UP000787568"/>
    </source>
</evidence>
<protein>
    <recommendedName>
        <fullName evidence="3">RiboL-PSP-HEPN domain-containing protein</fullName>
    </recommendedName>
</protein>
<reference evidence="1" key="1">
    <citation type="submission" date="2020-12" db="EMBL/GenBank/DDBJ databases">
        <title>Generalized mutagenesis with transposon Tn5. A laboratory procedure for the identification of genes responsible for a bacterial phenotype and its regulation, illustrated with phenazine production in Pseudomonas chlororaphis.</title>
        <authorList>
            <person name="Muzio F."/>
            <person name="Sobrero P."/>
            <person name="Agaras B."/>
            <person name="Valverde C."/>
        </authorList>
    </citation>
    <scope>NUCLEOTIDE SEQUENCE</scope>
    <source>
        <strain evidence="1">SMMP3</strain>
    </source>
</reference>